<proteinExistence type="inferred from homology"/>
<dbReference type="Gene3D" id="1.20.1250.20">
    <property type="entry name" value="MFS general substrate transporter like domains"/>
    <property type="match status" value="2"/>
</dbReference>
<dbReference type="InterPro" id="IPR050327">
    <property type="entry name" value="Proton-linked_MCT"/>
</dbReference>
<dbReference type="SUPFAM" id="SSF103473">
    <property type="entry name" value="MFS general substrate transporter"/>
    <property type="match status" value="1"/>
</dbReference>
<name>A0A8H6SRI1_9AGAR</name>
<dbReference type="Proteomes" id="UP000636479">
    <property type="component" value="Unassembled WGS sequence"/>
</dbReference>
<dbReference type="OrthoDB" id="6499973at2759"/>
<dbReference type="PROSITE" id="PS50850">
    <property type="entry name" value="MFS"/>
    <property type="match status" value="1"/>
</dbReference>
<keyword evidence="6" id="KW-1185">Reference proteome</keyword>
<dbReference type="RefSeq" id="XP_037220549.1">
    <property type="nucleotide sequence ID" value="XM_037362628.1"/>
</dbReference>
<feature type="transmembrane region" description="Helical" evidence="3">
    <location>
        <begin position="397"/>
        <end position="422"/>
    </location>
</feature>
<dbReference type="InterPro" id="IPR011701">
    <property type="entry name" value="MFS"/>
</dbReference>
<dbReference type="PANTHER" id="PTHR11360">
    <property type="entry name" value="MONOCARBOXYLATE TRANSPORTER"/>
    <property type="match status" value="1"/>
</dbReference>
<accession>A0A8H6SRI1</accession>
<feature type="transmembrane region" description="Helical" evidence="3">
    <location>
        <begin position="200"/>
        <end position="223"/>
    </location>
</feature>
<feature type="transmembrane region" description="Helical" evidence="3">
    <location>
        <begin position="334"/>
        <end position="359"/>
    </location>
</feature>
<reference evidence="5" key="1">
    <citation type="submission" date="2020-05" db="EMBL/GenBank/DDBJ databases">
        <title>Mycena genomes resolve the evolution of fungal bioluminescence.</title>
        <authorList>
            <person name="Tsai I.J."/>
        </authorList>
    </citation>
    <scope>NUCLEOTIDE SEQUENCE</scope>
    <source>
        <strain evidence="5">171206Taipei</strain>
    </source>
</reference>
<organism evidence="5 6">
    <name type="scientific">Mycena indigotica</name>
    <dbReference type="NCBI Taxonomy" id="2126181"/>
    <lineage>
        <taxon>Eukaryota</taxon>
        <taxon>Fungi</taxon>
        <taxon>Dikarya</taxon>
        <taxon>Basidiomycota</taxon>
        <taxon>Agaricomycotina</taxon>
        <taxon>Agaricomycetes</taxon>
        <taxon>Agaricomycetidae</taxon>
        <taxon>Agaricales</taxon>
        <taxon>Marasmiineae</taxon>
        <taxon>Mycenaceae</taxon>
        <taxon>Mycena</taxon>
    </lineage>
</organism>
<evidence type="ECO:0000259" key="4">
    <source>
        <dbReference type="PROSITE" id="PS50850"/>
    </source>
</evidence>
<comment type="caution">
    <text evidence="5">The sequence shown here is derived from an EMBL/GenBank/DDBJ whole genome shotgun (WGS) entry which is preliminary data.</text>
</comment>
<evidence type="ECO:0000313" key="5">
    <source>
        <dbReference type="EMBL" id="KAF7303577.1"/>
    </source>
</evidence>
<feature type="transmembrane region" description="Helical" evidence="3">
    <location>
        <begin position="37"/>
        <end position="57"/>
    </location>
</feature>
<comment type="similarity">
    <text evidence="2">Belongs to the major facilitator superfamily. Monocarboxylate porter (TC 2.A.1.13) family.</text>
</comment>
<comment type="subcellular location">
    <subcellularLocation>
        <location evidence="1">Membrane</location>
        <topology evidence="1">Multi-pass membrane protein</topology>
    </subcellularLocation>
</comment>
<keyword evidence="3" id="KW-0812">Transmembrane</keyword>
<feature type="transmembrane region" description="Helical" evidence="3">
    <location>
        <begin position="77"/>
        <end position="97"/>
    </location>
</feature>
<evidence type="ECO:0000313" key="6">
    <source>
        <dbReference type="Proteomes" id="UP000636479"/>
    </source>
</evidence>
<dbReference type="GO" id="GO:0016020">
    <property type="term" value="C:membrane"/>
    <property type="evidence" value="ECO:0007669"/>
    <property type="project" value="UniProtKB-SubCell"/>
</dbReference>
<dbReference type="AlphaFoldDB" id="A0A8H6SRI1"/>
<dbReference type="PANTHER" id="PTHR11360:SF252">
    <property type="entry name" value="MAJOR FACILITATOR SUPERFAMILY (MFS) PROFILE DOMAIN-CONTAINING PROTEIN-RELATED"/>
    <property type="match status" value="1"/>
</dbReference>
<dbReference type="EMBL" id="JACAZF010000005">
    <property type="protein sequence ID" value="KAF7303577.1"/>
    <property type="molecule type" value="Genomic_DNA"/>
</dbReference>
<feature type="transmembrane region" description="Helical" evidence="3">
    <location>
        <begin position="104"/>
        <end position="125"/>
    </location>
</feature>
<feature type="transmembrane region" description="Helical" evidence="3">
    <location>
        <begin position="279"/>
        <end position="298"/>
    </location>
</feature>
<dbReference type="InterPro" id="IPR036259">
    <property type="entry name" value="MFS_trans_sf"/>
</dbReference>
<sequence>MSKTSYAYEKRNAEKRPVMDVFAIPPPPAFPDGGFQAWGTVLGSFLIMFCGFGYSSSFGVYQDLYVREYLSHSSPSAISWIGSVNIFIILAGGFITGRLHDRGYFYPLIYVGSFLVALSLFMLSLAQPNQLYQILLAQGIANGVGAGMTYIPCIAIVSQHFSPKRRALAMTIIASGSSLGAVVHPIMLNNLLPRLGFGNTVRASAGLVSGLLTIACCLVRTRLPPPKTSINVRSLLLKIVKDGPYLAATLGLAIYTIGFYYPLFYLQLDAIQHGLDPTFAFYSLVIMNTSSFVGRLAPGFVAHRFAVQRMITVFSACGAVLILCMIALQDEASVIVIGILYGFFAGCIVTCMSPLLAVLTEDMSELGARLGISVAISGIGILVGPPIDGVLLTEQFIWWRPALFSGLMALTGFALFVVMLTLPPASPKKVHARANMKITGKEVMVVNIELAVVDDHEDMDRCEDV</sequence>
<keyword evidence="3" id="KW-0472">Membrane</keyword>
<feature type="domain" description="Major facilitator superfamily (MFS) profile" evidence="4">
    <location>
        <begin position="36"/>
        <end position="426"/>
    </location>
</feature>
<dbReference type="InterPro" id="IPR020846">
    <property type="entry name" value="MFS_dom"/>
</dbReference>
<feature type="transmembrane region" description="Helical" evidence="3">
    <location>
        <begin position="167"/>
        <end position="188"/>
    </location>
</feature>
<keyword evidence="3" id="KW-1133">Transmembrane helix</keyword>
<dbReference type="Pfam" id="PF07690">
    <property type="entry name" value="MFS_1"/>
    <property type="match status" value="1"/>
</dbReference>
<feature type="transmembrane region" description="Helical" evidence="3">
    <location>
        <begin position="244"/>
        <end position="267"/>
    </location>
</feature>
<protein>
    <submittedName>
        <fullName evidence="5">MFS general substrate transporter</fullName>
    </submittedName>
</protein>
<gene>
    <name evidence="5" type="ORF">MIND_00587000</name>
</gene>
<evidence type="ECO:0000256" key="3">
    <source>
        <dbReference type="SAM" id="Phobius"/>
    </source>
</evidence>
<feature type="transmembrane region" description="Helical" evidence="3">
    <location>
        <begin position="310"/>
        <end position="328"/>
    </location>
</feature>
<evidence type="ECO:0000256" key="1">
    <source>
        <dbReference type="ARBA" id="ARBA00004141"/>
    </source>
</evidence>
<evidence type="ECO:0000256" key="2">
    <source>
        <dbReference type="ARBA" id="ARBA00006727"/>
    </source>
</evidence>
<feature type="transmembrane region" description="Helical" evidence="3">
    <location>
        <begin position="131"/>
        <end position="155"/>
    </location>
</feature>
<dbReference type="GO" id="GO:0022857">
    <property type="term" value="F:transmembrane transporter activity"/>
    <property type="evidence" value="ECO:0007669"/>
    <property type="project" value="InterPro"/>
</dbReference>
<dbReference type="GeneID" id="59345144"/>
<feature type="transmembrane region" description="Helical" evidence="3">
    <location>
        <begin position="366"/>
        <end position="385"/>
    </location>
</feature>